<reference evidence="1" key="2">
    <citation type="submission" date="2018-05" db="EMBL/GenBank/DDBJ databases">
        <title>OgluRS3 (Oryza glumaepatula Reference Sequence Version 3).</title>
        <authorList>
            <person name="Zhang J."/>
            <person name="Kudrna D."/>
            <person name="Lee S."/>
            <person name="Talag J."/>
            <person name="Welchert J."/>
            <person name="Wing R.A."/>
        </authorList>
    </citation>
    <scope>NUCLEOTIDE SEQUENCE [LARGE SCALE GENOMIC DNA]</scope>
</reference>
<sequence>MVAFSSSLSCRACNARWHELTPSSPAPICHHASHRVAPSLRIVNCLRSYVSHQSPPLHLVNRLRASTCLGLFNNVSRLDLIHRKITDTSRAVIPTPGLLAPATASLPQHRQVISFTP</sequence>
<evidence type="ECO:0000313" key="2">
    <source>
        <dbReference type="Proteomes" id="UP000026961"/>
    </source>
</evidence>
<keyword evidence="2" id="KW-1185">Reference proteome</keyword>
<name>A0A0D9YRN8_9ORYZ</name>
<organism evidence="1">
    <name type="scientific">Oryza glumipatula</name>
    <dbReference type="NCBI Taxonomy" id="40148"/>
    <lineage>
        <taxon>Eukaryota</taxon>
        <taxon>Viridiplantae</taxon>
        <taxon>Streptophyta</taxon>
        <taxon>Embryophyta</taxon>
        <taxon>Tracheophyta</taxon>
        <taxon>Spermatophyta</taxon>
        <taxon>Magnoliopsida</taxon>
        <taxon>Liliopsida</taxon>
        <taxon>Poales</taxon>
        <taxon>Poaceae</taxon>
        <taxon>BOP clade</taxon>
        <taxon>Oryzoideae</taxon>
        <taxon>Oryzeae</taxon>
        <taxon>Oryzinae</taxon>
        <taxon>Oryza</taxon>
    </lineage>
</organism>
<dbReference type="Proteomes" id="UP000026961">
    <property type="component" value="Chromosome 2"/>
</dbReference>
<dbReference type="AlphaFoldDB" id="A0A0D9YRN8"/>
<accession>A0A0D9YRN8</accession>
<proteinExistence type="predicted"/>
<dbReference type="Gramene" id="OGLUM02G15190.3">
    <property type="protein sequence ID" value="OGLUM02G15190.3"/>
    <property type="gene ID" value="OGLUM02G15190"/>
</dbReference>
<reference evidence="1" key="1">
    <citation type="submission" date="2015-04" db="UniProtKB">
        <authorList>
            <consortium name="EnsemblPlants"/>
        </authorList>
    </citation>
    <scope>IDENTIFICATION</scope>
</reference>
<dbReference type="EnsemblPlants" id="OGLUM02G15190.3">
    <property type="protein sequence ID" value="OGLUM02G15190.3"/>
    <property type="gene ID" value="OGLUM02G15190"/>
</dbReference>
<evidence type="ECO:0000313" key="1">
    <source>
        <dbReference type="EnsemblPlants" id="OGLUM02G15190.3"/>
    </source>
</evidence>
<protein>
    <submittedName>
        <fullName evidence="1">Uncharacterized protein</fullName>
    </submittedName>
</protein>